<evidence type="ECO:0000313" key="2">
    <source>
        <dbReference type="Proteomes" id="UP000030949"/>
    </source>
</evidence>
<reference evidence="2" key="1">
    <citation type="submission" date="2015-03" db="EMBL/GenBank/DDBJ databases">
        <title>Pseudomonas frederiksbergensis hydrocarbon degrader.</title>
        <authorList>
            <person name="Brown L.M."/>
            <person name="Ruiz O.N."/>
            <person name="Mueller S."/>
            <person name="Gunasekera T.S."/>
        </authorList>
    </citation>
    <scope>NUCLEOTIDE SEQUENCE [LARGE SCALE GENOMIC DNA]</scope>
    <source>
        <strain evidence="2">SI8</strain>
    </source>
</reference>
<sequence>MNDDVVARIKSIAPNTWLRIEYINSRGEVSNMDQGWLKAVDFDEGTLTLKSDYITTTVWINNIKSADSIKDNVTGTGTAGPAVEENKSWRWIGDGWKKD</sequence>
<dbReference type="AlphaFoldDB" id="A0A0B1Z2L7"/>
<evidence type="ECO:0000313" key="1">
    <source>
        <dbReference type="EMBL" id="KHK63496.1"/>
    </source>
</evidence>
<comment type="caution">
    <text evidence="1">The sequence shown here is derived from an EMBL/GenBank/DDBJ whole genome shotgun (WGS) entry which is preliminary data.</text>
</comment>
<dbReference type="Proteomes" id="UP000030949">
    <property type="component" value="Unassembled WGS sequence"/>
</dbReference>
<organism evidence="1 2">
    <name type="scientific">Pseudomonas frederiksbergensis</name>
    <dbReference type="NCBI Taxonomy" id="104087"/>
    <lineage>
        <taxon>Bacteria</taxon>
        <taxon>Pseudomonadati</taxon>
        <taxon>Pseudomonadota</taxon>
        <taxon>Gammaproteobacteria</taxon>
        <taxon>Pseudomonadales</taxon>
        <taxon>Pseudomonadaceae</taxon>
        <taxon>Pseudomonas</taxon>
    </lineage>
</organism>
<accession>A0A0B1Z2L7</accession>
<gene>
    <name evidence="1" type="ORF">JZ00_16800</name>
</gene>
<name>A0A0B1Z2L7_9PSED</name>
<dbReference type="OrthoDB" id="9945046at2"/>
<dbReference type="EMBL" id="JQGJ01000010">
    <property type="protein sequence ID" value="KHK63496.1"/>
    <property type="molecule type" value="Genomic_DNA"/>
</dbReference>
<proteinExistence type="predicted"/>
<dbReference type="RefSeq" id="WP_039592423.1">
    <property type="nucleotide sequence ID" value="NZ_JQGJ02000010.1"/>
</dbReference>
<protein>
    <submittedName>
        <fullName evidence="1">Uncharacterized protein</fullName>
    </submittedName>
</protein>